<gene>
    <name evidence="2" type="ORF">G2W53_030900</name>
</gene>
<evidence type="ECO:0000313" key="3">
    <source>
        <dbReference type="Proteomes" id="UP000634136"/>
    </source>
</evidence>
<proteinExistence type="predicted"/>
<reference evidence="2" key="1">
    <citation type="submission" date="2020-09" db="EMBL/GenBank/DDBJ databases">
        <title>Genome-Enabled Discovery of Anthraquinone Biosynthesis in Senna tora.</title>
        <authorList>
            <person name="Kang S.-H."/>
            <person name="Pandey R.P."/>
            <person name="Lee C.-M."/>
            <person name="Sim J.-S."/>
            <person name="Jeong J.-T."/>
            <person name="Choi B.-S."/>
            <person name="Jung M."/>
            <person name="Ginzburg D."/>
            <person name="Zhao K."/>
            <person name="Won S.Y."/>
            <person name="Oh T.-J."/>
            <person name="Yu Y."/>
            <person name="Kim N.-H."/>
            <person name="Lee O.R."/>
            <person name="Lee T.-H."/>
            <person name="Bashyal P."/>
            <person name="Kim T.-S."/>
            <person name="Lee W.-H."/>
            <person name="Kawkins C."/>
            <person name="Kim C.-K."/>
            <person name="Kim J.S."/>
            <person name="Ahn B.O."/>
            <person name="Rhee S.Y."/>
            <person name="Sohng J.K."/>
        </authorList>
    </citation>
    <scope>NUCLEOTIDE SEQUENCE</scope>
    <source>
        <tissue evidence="2">Leaf</tissue>
    </source>
</reference>
<feature type="transmembrane region" description="Helical" evidence="1">
    <location>
        <begin position="61"/>
        <end position="88"/>
    </location>
</feature>
<keyword evidence="1" id="KW-0812">Transmembrane</keyword>
<sequence length="97" mass="10623">MGYNYKGDGVTIHLRRVLNDNPSFFLSWVPRSANAAAGWVAKQALKGSLNPHWSSLGRLELCFSCFVLALVGLLEAVLASLFAFGLVYRRSAFAFVA</sequence>
<comment type="caution">
    <text evidence="2">The sequence shown here is derived from an EMBL/GenBank/DDBJ whole genome shotgun (WGS) entry which is preliminary data.</text>
</comment>
<dbReference type="Proteomes" id="UP000634136">
    <property type="component" value="Unassembled WGS sequence"/>
</dbReference>
<dbReference type="EMBL" id="JAAIUW010000009">
    <property type="protein sequence ID" value="KAF7816931.1"/>
    <property type="molecule type" value="Genomic_DNA"/>
</dbReference>
<accession>A0A834T9U2</accession>
<evidence type="ECO:0000313" key="2">
    <source>
        <dbReference type="EMBL" id="KAF7816931.1"/>
    </source>
</evidence>
<dbReference type="AlphaFoldDB" id="A0A834T9U2"/>
<protein>
    <submittedName>
        <fullName evidence="2">Uncharacterized protein</fullName>
    </submittedName>
</protein>
<organism evidence="2 3">
    <name type="scientific">Senna tora</name>
    <dbReference type="NCBI Taxonomy" id="362788"/>
    <lineage>
        <taxon>Eukaryota</taxon>
        <taxon>Viridiplantae</taxon>
        <taxon>Streptophyta</taxon>
        <taxon>Embryophyta</taxon>
        <taxon>Tracheophyta</taxon>
        <taxon>Spermatophyta</taxon>
        <taxon>Magnoliopsida</taxon>
        <taxon>eudicotyledons</taxon>
        <taxon>Gunneridae</taxon>
        <taxon>Pentapetalae</taxon>
        <taxon>rosids</taxon>
        <taxon>fabids</taxon>
        <taxon>Fabales</taxon>
        <taxon>Fabaceae</taxon>
        <taxon>Caesalpinioideae</taxon>
        <taxon>Cassia clade</taxon>
        <taxon>Senna</taxon>
    </lineage>
</organism>
<keyword evidence="1" id="KW-1133">Transmembrane helix</keyword>
<name>A0A834T9U2_9FABA</name>
<keyword evidence="3" id="KW-1185">Reference proteome</keyword>
<evidence type="ECO:0000256" key="1">
    <source>
        <dbReference type="SAM" id="Phobius"/>
    </source>
</evidence>
<keyword evidence="1" id="KW-0472">Membrane</keyword>